<protein>
    <submittedName>
        <fullName evidence="2">MarR family transcriptional regulator</fullName>
    </submittedName>
</protein>
<dbReference type="PANTHER" id="PTHR33164">
    <property type="entry name" value="TRANSCRIPTIONAL REGULATOR, MARR FAMILY"/>
    <property type="match status" value="1"/>
</dbReference>
<dbReference type="SMART" id="SM00347">
    <property type="entry name" value="HTH_MARR"/>
    <property type="match status" value="1"/>
</dbReference>
<comment type="caution">
    <text evidence="2">The sequence shown here is derived from an EMBL/GenBank/DDBJ whole genome shotgun (WGS) entry which is preliminary data.</text>
</comment>
<sequence>MDSSATPGPTPWLSPAEEDVWRSFLRLTRGMERAVDRQLQRDSELSGSEYEILVPLSESTTGELPSRELLRGLRWERSRLSHMLSRMERRGMIRRSPSPTDARGLVVGITEHGREAIGRAAPAHLAMVREAFMDQLSEEERTALLSITRKVMPRLERMDLV</sequence>
<dbReference type="InterPro" id="IPR036390">
    <property type="entry name" value="WH_DNA-bd_sf"/>
</dbReference>
<dbReference type="EMBL" id="RDEX01000001">
    <property type="protein sequence ID" value="RLY94201.1"/>
    <property type="molecule type" value="Genomic_DNA"/>
</dbReference>
<dbReference type="RefSeq" id="WP_121864136.1">
    <property type="nucleotide sequence ID" value="NZ_RDEX01000001.1"/>
</dbReference>
<dbReference type="Gene3D" id="1.10.10.10">
    <property type="entry name" value="Winged helix-like DNA-binding domain superfamily/Winged helix DNA-binding domain"/>
    <property type="match status" value="1"/>
</dbReference>
<feature type="domain" description="HTH marR-type" evidence="1">
    <location>
        <begin position="17"/>
        <end position="153"/>
    </location>
</feature>
<dbReference type="InterPro" id="IPR036388">
    <property type="entry name" value="WH-like_DNA-bd_sf"/>
</dbReference>
<dbReference type="Pfam" id="PF01047">
    <property type="entry name" value="MarR"/>
    <property type="match status" value="1"/>
</dbReference>
<reference evidence="2 3" key="1">
    <citation type="submission" date="2018-10" db="EMBL/GenBank/DDBJ databases">
        <title>Kocuria tytonicola, new bacteria from the preen glands of American barn owls (Tyto furcata).</title>
        <authorList>
            <person name="Braun M.S."/>
            <person name="Wang E."/>
            <person name="Zimmermann S."/>
            <person name="Boutin S."/>
            <person name="Wagner H."/>
            <person name="Wink M."/>
        </authorList>
    </citation>
    <scope>NUCLEOTIDE SEQUENCE [LARGE SCALE GENOMIC DNA]</scope>
    <source>
        <strain evidence="2 3">473</strain>
    </source>
</reference>
<keyword evidence="3" id="KW-1185">Reference proteome</keyword>
<name>A0A3L9L6L4_9MICC</name>
<gene>
    <name evidence="2" type="ORF">EAE32_03020</name>
</gene>
<dbReference type="InterPro" id="IPR039422">
    <property type="entry name" value="MarR/SlyA-like"/>
</dbReference>
<dbReference type="GO" id="GO:0003700">
    <property type="term" value="F:DNA-binding transcription factor activity"/>
    <property type="evidence" value="ECO:0007669"/>
    <property type="project" value="InterPro"/>
</dbReference>
<dbReference type="PROSITE" id="PS50995">
    <property type="entry name" value="HTH_MARR_2"/>
    <property type="match status" value="1"/>
</dbReference>
<dbReference type="GO" id="GO:0006950">
    <property type="term" value="P:response to stress"/>
    <property type="evidence" value="ECO:0007669"/>
    <property type="project" value="TreeGrafter"/>
</dbReference>
<proteinExistence type="predicted"/>
<dbReference type="PANTHER" id="PTHR33164:SF99">
    <property type="entry name" value="MARR FAMILY REGULATORY PROTEIN"/>
    <property type="match status" value="1"/>
</dbReference>
<dbReference type="InterPro" id="IPR000835">
    <property type="entry name" value="HTH_MarR-typ"/>
</dbReference>
<evidence type="ECO:0000313" key="2">
    <source>
        <dbReference type="EMBL" id="RLY94201.1"/>
    </source>
</evidence>
<dbReference type="SUPFAM" id="SSF46785">
    <property type="entry name" value="Winged helix' DNA-binding domain"/>
    <property type="match status" value="1"/>
</dbReference>
<evidence type="ECO:0000313" key="3">
    <source>
        <dbReference type="Proteomes" id="UP000277871"/>
    </source>
</evidence>
<dbReference type="AlphaFoldDB" id="A0A3L9L6L4"/>
<evidence type="ECO:0000259" key="1">
    <source>
        <dbReference type="PROSITE" id="PS50995"/>
    </source>
</evidence>
<dbReference type="PRINTS" id="PR00598">
    <property type="entry name" value="HTHMARR"/>
</dbReference>
<accession>A0A3L9L6L4</accession>
<organism evidence="2 3">
    <name type="scientific">Kocuria tytonicola</name>
    <dbReference type="NCBI Taxonomy" id="2055946"/>
    <lineage>
        <taxon>Bacteria</taxon>
        <taxon>Bacillati</taxon>
        <taxon>Actinomycetota</taxon>
        <taxon>Actinomycetes</taxon>
        <taxon>Micrococcales</taxon>
        <taxon>Micrococcaceae</taxon>
        <taxon>Kocuria</taxon>
    </lineage>
</organism>
<dbReference type="Proteomes" id="UP000277871">
    <property type="component" value="Unassembled WGS sequence"/>
</dbReference>